<evidence type="ECO:0000256" key="9">
    <source>
        <dbReference type="PIRSR" id="PIRSR000362-1"/>
    </source>
</evidence>
<dbReference type="PANTHER" id="PTHR48467:SF1">
    <property type="entry name" value="GLUTAMATE SYNTHASE 1 [NADH], CHLOROPLASTIC-LIKE"/>
    <property type="match status" value="1"/>
</dbReference>
<protein>
    <recommendedName>
        <fullName evidence="3">ferredoxin--NADP(+) reductase</fullName>
        <ecNumber evidence="3">1.18.1.2</ecNumber>
    </recommendedName>
</protein>
<feature type="binding site" evidence="10">
    <location>
        <position position="379"/>
    </location>
    <ligand>
        <name>NADP(+)</name>
        <dbReference type="ChEBI" id="CHEBI:58349"/>
    </ligand>
</feature>
<dbReference type="Proteomes" id="UP000222056">
    <property type="component" value="Unassembled WGS sequence"/>
</dbReference>
<evidence type="ECO:0000256" key="6">
    <source>
        <dbReference type="ARBA" id="ARBA00022857"/>
    </source>
</evidence>
<evidence type="ECO:0000256" key="1">
    <source>
        <dbReference type="ARBA" id="ARBA00001974"/>
    </source>
</evidence>
<evidence type="ECO:0000313" key="13">
    <source>
        <dbReference type="Proteomes" id="UP000222056"/>
    </source>
</evidence>
<dbReference type="InterPro" id="IPR055275">
    <property type="entry name" value="Ferredox_Rdtase"/>
</dbReference>
<feature type="binding site" evidence="9">
    <location>
        <position position="372"/>
    </location>
    <ligand>
        <name>FAD</name>
        <dbReference type="ChEBI" id="CHEBI:57692"/>
    </ligand>
</feature>
<comment type="catalytic activity">
    <reaction evidence="8">
        <text>2 reduced [2Fe-2S]-[ferredoxin] + NADP(+) + H(+) = 2 oxidized [2Fe-2S]-[ferredoxin] + NADPH</text>
        <dbReference type="Rhea" id="RHEA:20125"/>
        <dbReference type="Rhea" id="RHEA-COMP:10000"/>
        <dbReference type="Rhea" id="RHEA-COMP:10001"/>
        <dbReference type="ChEBI" id="CHEBI:15378"/>
        <dbReference type="ChEBI" id="CHEBI:33737"/>
        <dbReference type="ChEBI" id="CHEBI:33738"/>
        <dbReference type="ChEBI" id="CHEBI:57783"/>
        <dbReference type="ChEBI" id="CHEBI:58349"/>
        <dbReference type="EC" id="1.18.1.2"/>
    </reaction>
</comment>
<feature type="binding site" evidence="9">
    <location>
        <position position="21"/>
    </location>
    <ligand>
        <name>FAD</name>
        <dbReference type="ChEBI" id="CHEBI:57692"/>
    </ligand>
</feature>
<evidence type="ECO:0000256" key="8">
    <source>
        <dbReference type="ARBA" id="ARBA00047776"/>
    </source>
</evidence>
<evidence type="ECO:0000256" key="5">
    <source>
        <dbReference type="ARBA" id="ARBA00022827"/>
    </source>
</evidence>
<evidence type="ECO:0000256" key="7">
    <source>
        <dbReference type="ARBA" id="ARBA00023002"/>
    </source>
</evidence>
<dbReference type="AlphaFoldDB" id="A0A1H6FQH5"/>
<feature type="binding site" evidence="9">
    <location>
        <position position="51"/>
    </location>
    <ligand>
        <name>FAD</name>
        <dbReference type="ChEBI" id="CHEBI:57692"/>
    </ligand>
</feature>
<evidence type="ECO:0000256" key="2">
    <source>
        <dbReference type="ARBA" id="ARBA00008312"/>
    </source>
</evidence>
<accession>A0A1H6FQH5</accession>
<dbReference type="EMBL" id="FNWJ01000001">
    <property type="protein sequence ID" value="SEH12103.1"/>
    <property type="molecule type" value="Genomic_DNA"/>
</dbReference>
<evidence type="ECO:0000256" key="3">
    <source>
        <dbReference type="ARBA" id="ARBA00013223"/>
    </source>
</evidence>
<feature type="binding site" evidence="9">
    <location>
        <begin position="379"/>
        <end position="381"/>
    </location>
    <ligand>
        <name>FAD</name>
        <dbReference type="ChEBI" id="CHEBI:57692"/>
    </ligand>
</feature>
<comment type="similarity">
    <text evidence="2">Belongs to the ferredoxin--NADP reductase type 1 family.</text>
</comment>
<proteinExistence type="inferred from homology"/>
<feature type="binding site" evidence="9">
    <location>
        <position position="87"/>
    </location>
    <ligand>
        <name>FAD</name>
        <dbReference type="ChEBI" id="CHEBI:57692"/>
    </ligand>
</feature>
<dbReference type="SUPFAM" id="SSF51971">
    <property type="entry name" value="Nucleotide-binding domain"/>
    <property type="match status" value="2"/>
</dbReference>
<organism evidence="12 13">
    <name type="scientific">Thermoleophilum album</name>
    <dbReference type="NCBI Taxonomy" id="29539"/>
    <lineage>
        <taxon>Bacteria</taxon>
        <taxon>Bacillati</taxon>
        <taxon>Actinomycetota</taxon>
        <taxon>Thermoleophilia</taxon>
        <taxon>Thermoleophilales</taxon>
        <taxon>Thermoleophilaceae</taxon>
        <taxon>Thermoleophilum</taxon>
    </lineage>
</organism>
<sequence>MSAHHSGEDVLRVAVVGAGPAGFYVAGALLRHERHRFAVDLFERLPTPWGLVRAGVAPDHQNIKAVARAFDRIARLPGFRFVGNVELGTDVELAALRRVYDAVVIAIGAAVDRRLGIPGEELTGSHGAGEFVGWYNAHPDYAHLDFDLSHERAVVIGNGNVAADVARILLTPAERLATTDISDRALARLRESAVREVVIVGRRGPAEAAFTNPELRELGSIPDCAVVVAREELELEEPSRLALEQSADATRRRNLATLREFAERGEASEQRRLRLLFRRSPVRLLGADRVEAIELERNELVAVSDGRVLARPTGHRERLACGLVLRAIGYRTLPIDGLPFDAKRGVVPNLQGRVVDPASDGQPVPGLYVAGWAKRGPSGVIGTNKQDAQETVSALLEDLEAGVLPRAARLSRDPLELLSLAGGAIVDYAGWLRIDAVERERGQSAGRPRVKLATRDELLRHALGGVNDHPVGDRDDRLFRDRIERVRIKPALKPRSSLGNTGTRDQR</sequence>
<dbReference type="STRING" id="29539.SAMN02745716_0985"/>
<dbReference type="OrthoDB" id="289202at2"/>
<keyword evidence="4" id="KW-0285">Flavoprotein</keyword>
<name>A0A1H6FQH5_THEAL</name>
<feature type="binding site" evidence="10">
    <location>
        <position position="214"/>
    </location>
    <ligand>
        <name>NADP(+)</name>
        <dbReference type="ChEBI" id="CHEBI:58349"/>
    </ligand>
</feature>
<dbReference type="Gene3D" id="3.50.50.60">
    <property type="entry name" value="FAD/NAD(P)-binding domain"/>
    <property type="match status" value="1"/>
</dbReference>
<feature type="binding site" evidence="9">
    <location>
        <position position="43"/>
    </location>
    <ligand>
        <name>FAD</name>
        <dbReference type="ChEBI" id="CHEBI:57692"/>
    </ligand>
</feature>
<dbReference type="PANTHER" id="PTHR48467">
    <property type="entry name" value="GLUTAMATE SYNTHASE 1 [NADH], CHLOROPLASTIC-LIKE"/>
    <property type="match status" value="1"/>
</dbReference>
<evidence type="ECO:0000256" key="10">
    <source>
        <dbReference type="PIRSR" id="PIRSR000362-2"/>
    </source>
</evidence>
<feature type="domain" description="FAD/NAD(P)-binding" evidence="11">
    <location>
        <begin position="12"/>
        <end position="191"/>
    </location>
</feature>
<dbReference type="Pfam" id="PF07992">
    <property type="entry name" value="Pyr_redox_2"/>
    <property type="match status" value="1"/>
</dbReference>
<dbReference type="PIRSF" id="PIRSF000362">
    <property type="entry name" value="FNR"/>
    <property type="match status" value="1"/>
</dbReference>
<comment type="cofactor">
    <cofactor evidence="1 9">
        <name>FAD</name>
        <dbReference type="ChEBI" id="CHEBI:57692"/>
    </cofactor>
</comment>
<feature type="binding site" evidence="10">
    <location>
        <begin position="158"/>
        <end position="161"/>
    </location>
    <ligand>
        <name>NADP(+)</name>
        <dbReference type="ChEBI" id="CHEBI:58349"/>
    </ligand>
</feature>
<dbReference type="GO" id="GO:0004324">
    <property type="term" value="F:ferredoxin-NADP+ reductase activity"/>
    <property type="evidence" value="ECO:0007669"/>
    <property type="project" value="UniProtKB-EC"/>
</dbReference>
<dbReference type="EC" id="1.18.1.2" evidence="3"/>
<keyword evidence="7" id="KW-0560">Oxidoreductase</keyword>
<dbReference type="RefSeq" id="WP_093116729.1">
    <property type="nucleotide sequence ID" value="NZ_FNWJ01000001.1"/>
</dbReference>
<keyword evidence="13" id="KW-1185">Reference proteome</keyword>
<keyword evidence="5 9" id="KW-0274">FAD</keyword>
<keyword evidence="6 10" id="KW-0521">NADP</keyword>
<evidence type="ECO:0000259" key="11">
    <source>
        <dbReference type="Pfam" id="PF07992"/>
    </source>
</evidence>
<dbReference type="InterPro" id="IPR023753">
    <property type="entry name" value="FAD/NAD-binding_dom"/>
</dbReference>
<evidence type="ECO:0000313" key="12">
    <source>
        <dbReference type="EMBL" id="SEH12103.1"/>
    </source>
</evidence>
<dbReference type="PRINTS" id="PR00419">
    <property type="entry name" value="ADXRDTASE"/>
</dbReference>
<gene>
    <name evidence="12" type="ORF">SAMN02745716_0985</name>
</gene>
<dbReference type="InterPro" id="IPR036188">
    <property type="entry name" value="FAD/NAD-bd_sf"/>
</dbReference>
<dbReference type="InterPro" id="IPR021163">
    <property type="entry name" value="Ferredox_Rdtase_adrenod"/>
</dbReference>
<dbReference type="Gene3D" id="3.40.50.720">
    <property type="entry name" value="NAD(P)-binding Rossmann-like Domain"/>
    <property type="match status" value="1"/>
</dbReference>
<evidence type="ECO:0000256" key="4">
    <source>
        <dbReference type="ARBA" id="ARBA00022630"/>
    </source>
</evidence>
<reference evidence="13" key="1">
    <citation type="submission" date="2016-10" db="EMBL/GenBank/DDBJ databases">
        <authorList>
            <person name="Varghese N."/>
            <person name="Submissions S."/>
        </authorList>
    </citation>
    <scope>NUCLEOTIDE SEQUENCE [LARGE SCALE GENOMIC DNA]</scope>
    <source>
        <strain evidence="13">ATCC 35263</strain>
    </source>
</reference>
<feature type="binding site" evidence="10">
    <location>
        <begin position="202"/>
        <end position="203"/>
    </location>
    <ligand>
        <name>NADP(+)</name>
        <dbReference type="ChEBI" id="CHEBI:58349"/>
    </ligand>
</feature>